<protein>
    <submittedName>
        <fullName evidence="2">Uncharacterized protein</fullName>
    </submittedName>
</protein>
<dbReference type="Proteomes" id="UP000191931">
    <property type="component" value="Unassembled WGS sequence"/>
</dbReference>
<dbReference type="AlphaFoldDB" id="A0A1W1HGB5"/>
<name>A0A1W1HGB5_9BACT</name>
<keyword evidence="3" id="KW-1185">Reference proteome</keyword>
<keyword evidence="1" id="KW-0175">Coiled coil</keyword>
<reference evidence="2 3" key="1">
    <citation type="submission" date="2017-03" db="EMBL/GenBank/DDBJ databases">
        <authorList>
            <person name="Afonso C.L."/>
            <person name="Miller P.J."/>
            <person name="Scott M.A."/>
            <person name="Spackman E."/>
            <person name="Goraichik I."/>
            <person name="Dimitrov K.M."/>
            <person name="Suarez D.L."/>
            <person name="Swayne D.E."/>
        </authorList>
    </citation>
    <scope>NUCLEOTIDE SEQUENCE [LARGE SCALE GENOMIC DNA]</scope>
    <source>
        <strain evidence="2">PRJEB14757</strain>
    </source>
</reference>
<gene>
    <name evidence="2" type="ORF">MTBBW1_350001</name>
</gene>
<evidence type="ECO:0000313" key="3">
    <source>
        <dbReference type="Proteomes" id="UP000191931"/>
    </source>
</evidence>
<accession>A0A1W1HGB5</accession>
<proteinExistence type="predicted"/>
<feature type="coiled-coil region" evidence="1">
    <location>
        <begin position="17"/>
        <end position="44"/>
    </location>
</feature>
<dbReference type="EMBL" id="FWEV01000276">
    <property type="protein sequence ID" value="SLM31510.1"/>
    <property type="molecule type" value="Genomic_DNA"/>
</dbReference>
<evidence type="ECO:0000256" key="1">
    <source>
        <dbReference type="SAM" id="Coils"/>
    </source>
</evidence>
<sequence>MRNRFEKEILDFEHDLKKEFHEKIEELKKDKQKLQGMLNRITGEFS</sequence>
<organism evidence="2 3">
    <name type="scientific">Desulfamplus magnetovallimortis</name>
    <dbReference type="NCBI Taxonomy" id="1246637"/>
    <lineage>
        <taxon>Bacteria</taxon>
        <taxon>Pseudomonadati</taxon>
        <taxon>Thermodesulfobacteriota</taxon>
        <taxon>Desulfobacteria</taxon>
        <taxon>Desulfobacterales</taxon>
        <taxon>Desulfobacteraceae</taxon>
        <taxon>Desulfamplus</taxon>
    </lineage>
</organism>
<evidence type="ECO:0000313" key="2">
    <source>
        <dbReference type="EMBL" id="SLM31510.1"/>
    </source>
</evidence>